<dbReference type="Gene3D" id="1.25.40.10">
    <property type="entry name" value="Tetratricopeptide repeat domain"/>
    <property type="match status" value="1"/>
</dbReference>
<dbReference type="InterPro" id="IPR001461">
    <property type="entry name" value="Aspartic_peptidase_A1"/>
</dbReference>
<feature type="active site" evidence="5">
    <location>
        <position position="375"/>
    </location>
</feature>
<feature type="coiled-coil region" evidence="7">
    <location>
        <begin position="536"/>
        <end position="570"/>
    </location>
</feature>
<name>A0A0G4N9U1_VERLO</name>
<protein>
    <recommendedName>
        <fullName evidence="9">Peptidase A1 domain-containing protein</fullName>
    </recommendedName>
</protein>
<reference evidence="11" key="1">
    <citation type="submission" date="2015-05" db="EMBL/GenBank/DDBJ databases">
        <authorList>
            <person name="Fogelqvist Johan"/>
        </authorList>
    </citation>
    <scope>NUCLEOTIDE SEQUENCE [LARGE SCALE GENOMIC DNA]</scope>
</reference>
<dbReference type="InterPro" id="IPR053137">
    <property type="entry name" value="NLR-like"/>
</dbReference>
<dbReference type="FunFam" id="2.40.70.10:FF:000026">
    <property type="entry name" value="Endothiapepsin"/>
    <property type="match status" value="1"/>
</dbReference>
<evidence type="ECO:0000259" key="9">
    <source>
        <dbReference type="PROSITE" id="PS51767"/>
    </source>
</evidence>
<evidence type="ECO:0000256" key="3">
    <source>
        <dbReference type="ARBA" id="ARBA00022750"/>
    </source>
</evidence>
<dbReference type="InterPro" id="IPR011990">
    <property type="entry name" value="TPR-like_helical_dom_sf"/>
</dbReference>
<dbReference type="InterPro" id="IPR002182">
    <property type="entry name" value="NB-ARC"/>
</dbReference>
<dbReference type="InterPro" id="IPR033121">
    <property type="entry name" value="PEPTIDASE_A1"/>
</dbReference>
<dbReference type="GO" id="GO:0004190">
    <property type="term" value="F:aspartic-type endopeptidase activity"/>
    <property type="evidence" value="ECO:0007669"/>
    <property type="project" value="UniProtKB-KW"/>
</dbReference>
<dbReference type="InterPro" id="IPR021109">
    <property type="entry name" value="Peptidase_aspartic_dom_sf"/>
</dbReference>
<dbReference type="PANTHER" id="PTHR46082">
    <property type="entry name" value="ATP/GTP-BINDING PROTEIN-RELATED"/>
    <property type="match status" value="1"/>
</dbReference>
<keyword evidence="7" id="KW-0175">Coiled coil</keyword>
<dbReference type="Proteomes" id="UP000045706">
    <property type="component" value="Unassembled WGS sequence"/>
</dbReference>
<dbReference type="EMBL" id="CVQI01033240">
    <property type="protein sequence ID" value="CRK43346.1"/>
    <property type="molecule type" value="Genomic_DNA"/>
</dbReference>
<dbReference type="GO" id="GO:0006508">
    <property type="term" value="P:proteolysis"/>
    <property type="evidence" value="ECO:0007669"/>
    <property type="project" value="UniProtKB-KW"/>
</dbReference>
<dbReference type="Pfam" id="PF00026">
    <property type="entry name" value="Asp"/>
    <property type="match status" value="1"/>
</dbReference>
<feature type="domain" description="Peptidase A1" evidence="9">
    <location>
        <begin position="171"/>
        <end position="483"/>
    </location>
</feature>
<evidence type="ECO:0000256" key="6">
    <source>
        <dbReference type="RuleBase" id="RU000454"/>
    </source>
</evidence>
<evidence type="ECO:0000256" key="4">
    <source>
        <dbReference type="ARBA" id="ARBA00022801"/>
    </source>
</evidence>
<comment type="similarity">
    <text evidence="1 6">Belongs to the peptidase A1 family.</text>
</comment>
<feature type="region of interest" description="Disordered" evidence="8">
    <location>
        <begin position="986"/>
        <end position="1011"/>
    </location>
</feature>
<dbReference type="PRINTS" id="PR00792">
    <property type="entry name" value="PEPSIN"/>
</dbReference>
<dbReference type="GO" id="GO:0043531">
    <property type="term" value="F:ADP binding"/>
    <property type="evidence" value="ECO:0007669"/>
    <property type="project" value="InterPro"/>
</dbReference>
<evidence type="ECO:0000256" key="7">
    <source>
        <dbReference type="SAM" id="Coils"/>
    </source>
</evidence>
<dbReference type="CDD" id="cd06097">
    <property type="entry name" value="Aspergillopepsin_like"/>
    <property type="match status" value="1"/>
</dbReference>
<accession>A0A0G4N9U1</accession>
<evidence type="ECO:0000313" key="10">
    <source>
        <dbReference type="EMBL" id="CRK43346.1"/>
    </source>
</evidence>
<gene>
    <name evidence="10" type="ORF">BN1723_016169</name>
</gene>
<dbReference type="InterPro" id="IPR034163">
    <property type="entry name" value="Aspergillopepsin-like_cat_dom"/>
</dbReference>
<dbReference type="Gene3D" id="3.40.50.300">
    <property type="entry name" value="P-loop containing nucleotide triphosphate hydrolases"/>
    <property type="match status" value="1"/>
</dbReference>
<evidence type="ECO:0000313" key="11">
    <source>
        <dbReference type="Proteomes" id="UP000045706"/>
    </source>
</evidence>
<keyword evidence="4 6" id="KW-0378">Hydrolase</keyword>
<dbReference type="SUPFAM" id="SSF52540">
    <property type="entry name" value="P-loop containing nucleoside triphosphate hydrolases"/>
    <property type="match status" value="1"/>
</dbReference>
<evidence type="ECO:0000256" key="1">
    <source>
        <dbReference type="ARBA" id="ARBA00007447"/>
    </source>
</evidence>
<keyword evidence="3 6" id="KW-0064">Aspartyl protease</keyword>
<dbReference type="InterPro" id="IPR027417">
    <property type="entry name" value="P-loop_NTPase"/>
</dbReference>
<dbReference type="PANTHER" id="PTHR46082:SF6">
    <property type="entry name" value="AAA+ ATPASE DOMAIN-CONTAINING PROTEIN-RELATED"/>
    <property type="match status" value="1"/>
</dbReference>
<evidence type="ECO:0000256" key="8">
    <source>
        <dbReference type="SAM" id="MobiDB-lite"/>
    </source>
</evidence>
<dbReference type="PROSITE" id="PS51767">
    <property type="entry name" value="PEPTIDASE_A1"/>
    <property type="match status" value="1"/>
</dbReference>
<proteinExistence type="inferred from homology"/>
<feature type="active site" evidence="5">
    <location>
        <position position="189"/>
    </location>
</feature>
<dbReference type="Pfam" id="PF13424">
    <property type="entry name" value="TPR_12"/>
    <property type="match status" value="2"/>
</dbReference>
<organism evidence="10 11">
    <name type="scientific">Verticillium longisporum</name>
    <name type="common">Verticillium dahliae var. longisporum</name>
    <dbReference type="NCBI Taxonomy" id="100787"/>
    <lineage>
        <taxon>Eukaryota</taxon>
        <taxon>Fungi</taxon>
        <taxon>Dikarya</taxon>
        <taxon>Ascomycota</taxon>
        <taxon>Pezizomycotina</taxon>
        <taxon>Sordariomycetes</taxon>
        <taxon>Hypocreomycetidae</taxon>
        <taxon>Glomerellales</taxon>
        <taxon>Plectosphaerellaceae</taxon>
        <taxon>Verticillium</taxon>
    </lineage>
</organism>
<sequence>MTPSRGKRAAGMKGFHRRLKSSLGTSCVELNPPGIQSIWCHKTNLVKTSDSRSRLRSFVEMHYLTYLNCLAAVAAASPLAVVEPANIDGSTFTLRQVENKDFAGQTGLDELVWAYIKYNAELPAKVREAIVIGKHVNARFKGLVQRGTTDDKSASFGTVQAFPPRNVDIQYVVPVQIGSPPQTVFLNLDTGSGDLWTFSSETPEWQRGDHRIYSPELSNTSVLQDGLTWRITYGDGSGASGNVYNDRVALGKTSFAAQAVESASQVSPSFTRDSFASGILGLGFGRGNTVKPRPVKTYFENVMPALASPVFTSNLQAGRPGNYNFGFVARNEYTGRIGYTAVTKRNPYWEIKVDGTQIGGGEYNKTTTLDRVIVDTGTTLLMLPDEHVDAYYDQVEGARFSPSWAAYLFPCDATLPDWTFGLGDYRGKLPGRYVRYNQVNETHCFGGIQSSAGIPFAIFGAALLKAQFAVFDYVHADREVQPRVGHLRLRKHHFNSENIISTQECHFDSEDIMEGLGVAASLLTIIELSAKVATLCAQYAKDVASARDDIQRLQNQVSQLEFVLRRAKCLAEGPRGKLLVVSQWLTSTIVECVGDLRKLEDKLSPKPARQAMRRLGLRALKWPFMSQEVNQLLSSLERYEKAVLLGLQVDQTAMIVDIHEGVRNLSIQATEDASISRKPHYMLPFTPDPDFIHRSTLWDWIRDQYTQSARRMALVGMGGFGKSQLAIQFAHQVHSDSPDTSIFWVHGNSKETFEESYRALADVLALPRRHEPKVNVLALVRDWLQSSDVSAWFMVVDNADDVTVFFAKDDHAHEPLASYLPKTAKGKILITSRSLDAAEKLTGSERTILRIPIMEEEQALHLLRKKLDQEADEATARSLVCALEHIPLAVNQAAAYINRRSPLVTPKSYLADFRRSEKRRDGLLRSDGGDLGRPDDASNPIVLTWQVTFEQIRREKPRAANLLSLMSCFQAQNIPENLLHGYEDVASEEEVGSKGSGKSPDTYTDTDANTDEVDTQENFENDIDVLRGYSLITPTAPGLYEMHSLVQFCTRSWISEFGDRRRWARLFIQVTAEHFPSGEFETWKECQRLLPHVEAVVASKPKLEGDLLGWSRLLTNVSGYMMNIGEYARAEEMAKKAVQVRKDALGAGHPSTLKSLALLTSTFEYQGWYEEAEKLGLEVLETRKAKLGIDHPDTLISLSNLAVTFLRQDRYEEAERLDLEVLETRKAKLGVDHPDTLISMGILAYTWKQTGRHQDALVLLQDCVSLQQKKLGLTHPDTQFLVKVLKEWRTSICDGR</sequence>
<dbReference type="InterPro" id="IPR001969">
    <property type="entry name" value="Aspartic_peptidase_AS"/>
</dbReference>
<evidence type="ECO:0000256" key="5">
    <source>
        <dbReference type="PIRSR" id="PIRSR601461-1"/>
    </source>
</evidence>
<dbReference type="PROSITE" id="PS00141">
    <property type="entry name" value="ASP_PROTEASE"/>
    <property type="match status" value="1"/>
</dbReference>
<evidence type="ECO:0000256" key="2">
    <source>
        <dbReference type="ARBA" id="ARBA00022670"/>
    </source>
</evidence>
<dbReference type="Pfam" id="PF00931">
    <property type="entry name" value="NB-ARC"/>
    <property type="match status" value="1"/>
</dbReference>
<dbReference type="SUPFAM" id="SSF50630">
    <property type="entry name" value="Acid proteases"/>
    <property type="match status" value="1"/>
</dbReference>
<keyword evidence="2 6" id="KW-0645">Protease</keyword>
<dbReference type="Gene3D" id="2.40.70.10">
    <property type="entry name" value="Acid Proteases"/>
    <property type="match status" value="2"/>
</dbReference>
<dbReference type="SUPFAM" id="SSF48452">
    <property type="entry name" value="TPR-like"/>
    <property type="match status" value="1"/>
</dbReference>